<dbReference type="RefSeq" id="WP_069669028.1">
    <property type="nucleotide sequence ID" value="NZ_CP180206.1"/>
</dbReference>
<sequence length="164" mass="17385">MEKVLVSSCLVGNKVRYNASCLSIPEPDFHWLQSNTELVIFCPEVSAGLPTPRAPAEIISGKGIDVLCGSTNVVGDDGIDVTAQFVVGAENALKRCQQQQIKYAVLAEGSPSCGSSKIYDGTFSGTKITGSGVTAALLERNGIKVFSQHTIDQLRNVLEADSHS</sequence>
<dbReference type="EMBL" id="LUAX01000007">
    <property type="protein sequence ID" value="OAM97861.1"/>
    <property type="molecule type" value="Genomic_DNA"/>
</dbReference>
<dbReference type="InterPro" id="IPR007553">
    <property type="entry name" value="2-thiour_desulf"/>
</dbReference>
<dbReference type="PANTHER" id="PTHR30087">
    <property type="entry name" value="INNER MEMBRANE PROTEIN"/>
    <property type="match status" value="1"/>
</dbReference>
<dbReference type="Proteomes" id="UP000094761">
    <property type="component" value="Unassembled WGS sequence"/>
</dbReference>
<dbReference type="Proteomes" id="UP001150001">
    <property type="component" value="Unassembled WGS sequence"/>
</dbReference>
<dbReference type="OrthoDB" id="495783at2"/>
<reference evidence="1" key="2">
    <citation type="submission" date="2022-11" db="EMBL/GenBank/DDBJ databases">
        <title>Role of the vibriolysin VemA secreted by the emergent pathogen Vibrio europaeus in the colonization of Manila clam mucus.</title>
        <authorList>
            <person name="Martinez C."/>
            <person name="Rodriguez S."/>
            <person name="Vences A."/>
            <person name="Barja J.L."/>
            <person name="Toranzo A.E."/>
            <person name="Dubert J."/>
        </authorList>
    </citation>
    <scope>NUCLEOTIDE SEQUENCE</scope>
    <source>
        <strain evidence="1">3454</strain>
    </source>
</reference>
<dbReference type="PANTHER" id="PTHR30087:SF1">
    <property type="entry name" value="HYPOTHETICAL CYTOSOLIC PROTEIN"/>
    <property type="match status" value="1"/>
</dbReference>
<gene>
    <name evidence="2" type="ORF">AZ468_20235</name>
    <name evidence="1" type="ORF">OPW20_04300</name>
</gene>
<comment type="caution">
    <text evidence="2">The sequence shown here is derived from an EMBL/GenBank/DDBJ whole genome shotgun (WGS) entry which is preliminary data.</text>
</comment>
<keyword evidence="4" id="KW-1185">Reference proteome</keyword>
<dbReference type="GeneID" id="78078058"/>
<organism evidence="2 3">
    <name type="scientific">Vibrio europaeus</name>
    <dbReference type="NCBI Taxonomy" id="300876"/>
    <lineage>
        <taxon>Bacteria</taxon>
        <taxon>Pseudomonadati</taxon>
        <taxon>Pseudomonadota</taxon>
        <taxon>Gammaproteobacteria</taxon>
        <taxon>Vibrionales</taxon>
        <taxon>Vibrionaceae</taxon>
        <taxon>Vibrio</taxon>
        <taxon>Vibrio oreintalis group</taxon>
    </lineage>
</organism>
<evidence type="ECO:0000313" key="1">
    <source>
        <dbReference type="EMBL" id="MDC5739272.1"/>
    </source>
</evidence>
<proteinExistence type="predicted"/>
<accession>A0A178J7J3</accession>
<protein>
    <submittedName>
        <fullName evidence="1">DUF523 domain-containing protein</fullName>
    </submittedName>
</protein>
<evidence type="ECO:0000313" key="4">
    <source>
        <dbReference type="Proteomes" id="UP001150001"/>
    </source>
</evidence>
<evidence type="ECO:0000313" key="3">
    <source>
        <dbReference type="Proteomes" id="UP000094761"/>
    </source>
</evidence>
<dbReference type="Pfam" id="PF04463">
    <property type="entry name" value="2-thiour_desulf"/>
    <property type="match status" value="1"/>
</dbReference>
<reference evidence="2 3" key="1">
    <citation type="submission" date="2016-03" db="EMBL/GenBank/DDBJ databases">
        <title>Draft genome sequence of the Vibrio tubiashii subs. europaeus.</title>
        <authorList>
            <person name="Spinard E."/>
            <person name="Dubert J."/>
            <person name="Nelson D.R."/>
            <person name="Barja J.L."/>
        </authorList>
    </citation>
    <scope>NUCLEOTIDE SEQUENCE [LARGE SCALE GENOMIC DNA]</scope>
    <source>
        <strain evidence="3">PP-638</strain>
        <strain evidence="2">PP2-638</strain>
    </source>
</reference>
<dbReference type="AlphaFoldDB" id="A0A178J7J3"/>
<name>A0A178J7J3_9VIBR</name>
<dbReference type="EMBL" id="JAPFIT010000010">
    <property type="protein sequence ID" value="MDC5739272.1"/>
    <property type="molecule type" value="Genomic_DNA"/>
</dbReference>
<evidence type="ECO:0000313" key="2">
    <source>
        <dbReference type="EMBL" id="OAM97861.1"/>
    </source>
</evidence>